<reference evidence="7 8" key="1">
    <citation type="submission" date="2016-09" db="EMBL/GenBank/DDBJ databases">
        <title>Pseudonocardia autotrophica DSM535, a candidate organism with high potential of specific P450 cytochromes.</title>
        <authorList>
            <person name="Grumaz C."/>
            <person name="Vainshtein Y."/>
            <person name="Kirstahler P."/>
            <person name="Sohn K."/>
        </authorList>
    </citation>
    <scope>NUCLEOTIDE SEQUENCE [LARGE SCALE GENOMIC DNA]</scope>
    <source>
        <strain evidence="7 8">DSM 535</strain>
    </source>
</reference>
<dbReference type="Pfam" id="PF13193">
    <property type="entry name" value="AMP-binding_C"/>
    <property type="match status" value="1"/>
</dbReference>
<gene>
    <name evidence="7" type="primary">lcfB_5</name>
    <name evidence="7" type="ORF">BG845_00354</name>
</gene>
<keyword evidence="4" id="KW-0067">ATP-binding</keyword>
<keyword evidence="8" id="KW-1185">Reference proteome</keyword>
<dbReference type="GO" id="GO:0005524">
    <property type="term" value="F:ATP binding"/>
    <property type="evidence" value="ECO:0007669"/>
    <property type="project" value="UniProtKB-KW"/>
</dbReference>
<dbReference type="OrthoDB" id="2579187at2"/>
<dbReference type="AlphaFoldDB" id="A0A1Y2N9T8"/>
<evidence type="ECO:0000313" key="7">
    <source>
        <dbReference type="EMBL" id="OSY44233.1"/>
    </source>
</evidence>
<dbReference type="InterPro" id="IPR020845">
    <property type="entry name" value="AMP-binding_CS"/>
</dbReference>
<dbReference type="STRING" id="2074.BG845_00354"/>
<accession>A0A1Y2N9T8</accession>
<name>A0A1Y2N9T8_PSEAH</name>
<evidence type="ECO:0000256" key="2">
    <source>
        <dbReference type="ARBA" id="ARBA00022598"/>
    </source>
</evidence>
<comment type="similarity">
    <text evidence="1">Belongs to the ATP-dependent AMP-binding enzyme family.</text>
</comment>
<evidence type="ECO:0000259" key="6">
    <source>
        <dbReference type="Pfam" id="PF13193"/>
    </source>
</evidence>
<dbReference type="InterPro" id="IPR045851">
    <property type="entry name" value="AMP-bd_C_sf"/>
</dbReference>
<dbReference type="EC" id="6.2.1.3" evidence="7"/>
<dbReference type="InterPro" id="IPR042099">
    <property type="entry name" value="ANL_N_sf"/>
</dbReference>
<feature type="domain" description="AMP-binding enzyme C-terminal" evidence="6">
    <location>
        <begin position="442"/>
        <end position="516"/>
    </location>
</feature>
<protein>
    <submittedName>
        <fullName evidence="7">Long-chain-fatty-acid--CoA ligase</fullName>
        <ecNumber evidence="7">6.2.1.3</ecNumber>
    </submittedName>
</protein>
<dbReference type="Gene3D" id="3.40.50.12780">
    <property type="entry name" value="N-terminal domain of ligase-like"/>
    <property type="match status" value="1"/>
</dbReference>
<dbReference type="PROSITE" id="PS00455">
    <property type="entry name" value="AMP_BINDING"/>
    <property type="match status" value="1"/>
</dbReference>
<sequence>MSWTPPTSLDTPLPPFELEPMDRVFSVVVERWAAHDPNRECLVQDDGSALTYGELDRAASTIAAGLRELGIGVGDRVATLLENDLRVVQVGIALSKLGAVEVPVNPALVGASMRHVLADADPTASVVAPRFRDALVASLPDGGAPVLVSAGPLDGSAEPGPSPSVEEMLAGPPVELRTSAEVRASSPTAIMYTSGTTGLPKGALLPHHHCFRIAQRTAGALALTTEDTLISILPLFHAGGRYMNVGACLLSGARCGFVRRFSGAAYFDQARTFGATVMHAVVSVGHFLLAQEPSAADRDHTITRGLLAPRPTAVGDAFTERFGFEVFEAYASTESNISVFNLDGRKGACGRAYPPYRVRIVDEHDRELPAGETGEIVVDCDEPWSTFAGYWNQPATSLEVLRNFGLHTGDAGYLDADGFLHYVDRIKDMIRRRGENVAAQTVEDVVNMIDGVAESAAYPVPSEFGEEEIAVAVMARAGHAPTSEQIVAVCREKLPRFAVPRYVRFVDDLPRTETGKIQKFRLKQAGTTGAHDHPEVRP</sequence>
<dbReference type="Pfam" id="PF00501">
    <property type="entry name" value="AMP-binding"/>
    <property type="match status" value="1"/>
</dbReference>
<proteinExistence type="inferred from homology"/>
<evidence type="ECO:0000256" key="4">
    <source>
        <dbReference type="ARBA" id="ARBA00022840"/>
    </source>
</evidence>
<evidence type="ECO:0000256" key="3">
    <source>
        <dbReference type="ARBA" id="ARBA00022741"/>
    </source>
</evidence>
<evidence type="ECO:0000313" key="8">
    <source>
        <dbReference type="Proteomes" id="UP000194360"/>
    </source>
</evidence>
<keyword evidence="3" id="KW-0547">Nucleotide-binding</keyword>
<dbReference type="GO" id="GO:0005886">
    <property type="term" value="C:plasma membrane"/>
    <property type="evidence" value="ECO:0007669"/>
    <property type="project" value="TreeGrafter"/>
</dbReference>
<comment type="caution">
    <text evidence="7">The sequence shown here is derived from an EMBL/GenBank/DDBJ whole genome shotgun (WGS) entry which is preliminary data.</text>
</comment>
<dbReference type="SUPFAM" id="SSF56801">
    <property type="entry name" value="Acetyl-CoA synthetase-like"/>
    <property type="match status" value="1"/>
</dbReference>
<dbReference type="RefSeq" id="WP_085910666.1">
    <property type="nucleotide sequence ID" value="NZ_AP018920.1"/>
</dbReference>
<dbReference type="GO" id="GO:0004467">
    <property type="term" value="F:long-chain fatty acid-CoA ligase activity"/>
    <property type="evidence" value="ECO:0007669"/>
    <property type="project" value="UniProtKB-EC"/>
</dbReference>
<dbReference type="PANTHER" id="PTHR43107">
    <property type="entry name" value="LONG-CHAIN FATTY ACID TRANSPORT PROTEIN"/>
    <property type="match status" value="1"/>
</dbReference>
<feature type="domain" description="AMP-dependent synthetase/ligase" evidence="5">
    <location>
        <begin position="30"/>
        <end position="391"/>
    </location>
</feature>
<dbReference type="GO" id="GO:0044539">
    <property type="term" value="P:long-chain fatty acid import into cell"/>
    <property type="evidence" value="ECO:0007669"/>
    <property type="project" value="TreeGrafter"/>
</dbReference>
<dbReference type="InterPro" id="IPR025110">
    <property type="entry name" value="AMP-bd_C"/>
</dbReference>
<dbReference type="Proteomes" id="UP000194360">
    <property type="component" value="Unassembled WGS sequence"/>
</dbReference>
<dbReference type="InterPro" id="IPR000873">
    <property type="entry name" value="AMP-dep_synth/lig_dom"/>
</dbReference>
<dbReference type="GO" id="GO:0005324">
    <property type="term" value="F:long-chain fatty acid transmembrane transporter activity"/>
    <property type="evidence" value="ECO:0007669"/>
    <property type="project" value="TreeGrafter"/>
</dbReference>
<dbReference type="EMBL" id="MIGB01000001">
    <property type="protein sequence ID" value="OSY44233.1"/>
    <property type="molecule type" value="Genomic_DNA"/>
</dbReference>
<dbReference type="Gene3D" id="3.30.300.30">
    <property type="match status" value="1"/>
</dbReference>
<evidence type="ECO:0000259" key="5">
    <source>
        <dbReference type="Pfam" id="PF00501"/>
    </source>
</evidence>
<organism evidence="7 8">
    <name type="scientific">Pseudonocardia autotrophica</name>
    <name type="common">Amycolata autotrophica</name>
    <name type="synonym">Nocardia autotrophica</name>
    <dbReference type="NCBI Taxonomy" id="2074"/>
    <lineage>
        <taxon>Bacteria</taxon>
        <taxon>Bacillati</taxon>
        <taxon>Actinomycetota</taxon>
        <taxon>Actinomycetes</taxon>
        <taxon>Pseudonocardiales</taxon>
        <taxon>Pseudonocardiaceae</taxon>
        <taxon>Pseudonocardia</taxon>
    </lineage>
</organism>
<keyword evidence="2 7" id="KW-0436">Ligase</keyword>
<dbReference type="PANTHER" id="PTHR43107:SF15">
    <property type="entry name" value="FATTY ACID TRANSPORT PROTEIN 3, ISOFORM A"/>
    <property type="match status" value="1"/>
</dbReference>
<evidence type="ECO:0000256" key="1">
    <source>
        <dbReference type="ARBA" id="ARBA00006432"/>
    </source>
</evidence>